<feature type="region of interest" description="Disordered" evidence="1">
    <location>
        <begin position="33"/>
        <end position="55"/>
    </location>
</feature>
<dbReference type="Proteomes" id="UP000095759">
    <property type="component" value="Unassembled WGS sequence"/>
</dbReference>
<dbReference type="STRING" id="285458.BGM19_25260"/>
<evidence type="ECO:0000313" key="3">
    <source>
        <dbReference type="EMBL" id="OEJ25026.1"/>
    </source>
</evidence>
<keyword evidence="2" id="KW-0732">Signal</keyword>
<proteinExistence type="predicted"/>
<dbReference type="AlphaFoldDB" id="A0A1E5P651"/>
<dbReference type="OrthoDB" id="4336783at2"/>
<sequence length="261" mass="27353">MSAHRPARAALLLLTAAAVLAAVPALTGCADAGELESAGPTPTAVGPTRLWPDRPAATIPPVDYGEGETETVRGIRVPGDDVRRVRPVAVAQAEQAAHPDALSGPDGMYEETAGQLEACDTRPKTCPVLKAYYRDLTGDGKAELILGVSLPKGQLVVRCYLAEKGRLTRIMGTSDAVIGVSLAGRDLIIRAPSNLPGYEFRTAWSWDGHQHAMLPTRDEILRVHKEGGEPLPSHTHSHTAPDPNPAPATSAPTPTGPGGTP</sequence>
<protein>
    <recommendedName>
        <fullName evidence="5">Lipoprotein</fullName>
    </recommendedName>
</protein>
<dbReference type="EMBL" id="MEHJ01000001">
    <property type="protein sequence ID" value="OEJ25026.1"/>
    <property type="molecule type" value="Genomic_DNA"/>
</dbReference>
<name>A0A1E5P651_9ACTN</name>
<evidence type="ECO:0000256" key="1">
    <source>
        <dbReference type="SAM" id="MobiDB-lite"/>
    </source>
</evidence>
<comment type="caution">
    <text evidence="3">The sequence shown here is derived from an EMBL/GenBank/DDBJ whole genome shotgun (WGS) entry which is preliminary data.</text>
</comment>
<dbReference type="RefSeq" id="WP_069933008.1">
    <property type="nucleotide sequence ID" value="NZ_MEHJ01000001.1"/>
</dbReference>
<evidence type="ECO:0000313" key="4">
    <source>
        <dbReference type="Proteomes" id="UP000095759"/>
    </source>
</evidence>
<feature type="region of interest" description="Disordered" evidence="1">
    <location>
        <begin position="226"/>
        <end position="261"/>
    </location>
</feature>
<reference evidence="3 4" key="1">
    <citation type="submission" date="2016-08" db="EMBL/GenBank/DDBJ databases">
        <title>Complete genome sequence of Streptomyces agglomeratus strain 6-3-2, a novel anti-MRSA actinomycete isolated from Wuli of Tebit, China.</title>
        <authorList>
            <person name="Chen X."/>
        </authorList>
    </citation>
    <scope>NUCLEOTIDE SEQUENCE [LARGE SCALE GENOMIC DNA]</scope>
    <source>
        <strain evidence="3 4">6-3-2</strain>
    </source>
</reference>
<dbReference type="PROSITE" id="PS51257">
    <property type="entry name" value="PROKAR_LIPOPROTEIN"/>
    <property type="match status" value="1"/>
</dbReference>
<gene>
    <name evidence="3" type="ORF">AS594_11555</name>
</gene>
<evidence type="ECO:0008006" key="5">
    <source>
        <dbReference type="Google" id="ProtNLM"/>
    </source>
</evidence>
<evidence type="ECO:0000256" key="2">
    <source>
        <dbReference type="SAM" id="SignalP"/>
    </source>
</evidence>
<feature type="chain" id="PRO_5038423064" description="Lipoprotein" evidence="2">
    <location>
        <begin position="22"/>
        <end position="261"/>
    </location>
</feature>
<accession>A0A1E5P651</accession>
<feature type="signal peptide" evidence="2">
    <location>
        <begin position="1"/>
        <end position="21"/>
    </location>
</feature>
<organism evidence="3 4">
    <name type="scientific">Streptomyces agglomeratus</name>
    <dbReference type="NCBI Taxonomy" id="285458"/>
    <lineage>
        <taxon>Bacteria</taxon>
        <taxon>Bacillati</taxon>
        <taxon>Actinomycetota</taxon>
        <taxon>Actinomycetes</taxon>
        <taxon>Kitasatosporales</taxon>
        <taxon>Streptomycetaceae</taxon>
        <taxon>Streptomyces</taxon>
    </lineage>
</organism>
<keyword evidence="4" id="KW-1185">Reference proteome</keyword>